<comment type="similarity">
    <text evidence="1">Belongs to the SNF7 family.</text>
</comment>
<dbReference type="PANTHER" id="PTHR20908">
    <property type="entry name" value="LD15586P"/>
    <property type="match status" value="1"/>
</dbReference>
<comment type="caution">
    <text evidence="4">The sequence shown here is derived from an EMBL/GenBank/DDBJ whole genome shotgun (WGS) entry which is preliminary data.</text>
</comment>
<keyword evidence="2" id="KW-0175">Coiled coil</keyword>
<dbReference type="Gene3D" id="3.40.50.1820">
    <property type="entry name" value="alpha/beta hydrolase"/>
    <property type="match status" value="1"/>
</dbReference>
<protein>
    <submittedName>
        <fullName evidence="4">Uncharacterized protein</fullName>
    </submittedName>
</protein>
<dbReference type="AlphaFoldDB" id="A0A8S1DB51"/>
<dbReference type="InterPro" id="IPR008547">
    <property type="entry name" value="DUF829_TMEM53"/>
</dbReference>
<dbReference type="InterPro" id="IPR029058">
    <property type="entry name" value="AB_hydrolase_fold"/>
</dbReference>
<feature type="coiled-coil region" evidence="2">
    <location>
        <begin position="415"/>
        <end position="449"/>
    </location>
</feature>
<evidence type="ECO:0000256" key="3">
    <source>
        <dbReference type="SAM" id="MobiDB-lite"/>
    </source>
</evidence>
<proteinExistence type="inferred from homology"/>
<dbReference type="GO" id="GO:0017171">
    <property type="term" value="F:serine hydrolase activity"/>
    <property type="evidence" value="ECO:0007669"/>
    <property type="project" value="TreeGrafter"/>
</dbReference>
<name>A0A8S1DB51_9INSE</name>
<dbReference type="Pfam" id="PF05705">
    <property type="entry name" value="DUF829"/>
    <property type="match status" value="1"/>
</dbReference>
<evidence type="ECO:0000313" key="4">
    <source>
        <dbReference type="EMBL" id="CAB3377609.1"/>
    </source>
</evidence>
<feature type="compositionally biased region" description="Basic and acidic residues" evidence="3">
    <location>
        <begin position="615"/>
        <end position="625"/>
    </location>
</feature>
<keyword evidence="5" id="KW-1185">Reference proteome</keyword>
<dbReference type="Gene3D" id="6.10.140.1230">
    <property type="match status" value="1"/>
</dbReference>
<evidence type="ECO:0000256" key="1">
    <source>
        <dbReference type="ARBA" id="ARBA00006190"/>
    </source>
</evidence>
<evidence type="ECO:0000256" key="2">
    <source>
        <dbReference type="SAM" id="Coils"/>
    </source>
</evidence>
<feature type="region of interest" description="Disordered" evidence="3">
    <location>
        <begin position="585"/>
        <end position="625"/>
    </location>
</feature>
<dbReference type="GO" id="GO:0007034">
    <property type="term" value="P:vacuolar transport"/>
    <property type="evidence" value="ECO:0007669"/>
    <property type="project" value="InterPro"/>
</dbReference>
<evidence type="ECO:0000313" key="5">
    <source>
        <dbReference type="Proteomes" id="UP000494165"/>
    </source>
</evidence>
<dbReference type="PANTHER" id="PTHR20908:SF1">
    <property type="entry name" value="LD15586P"/>
    <property type="match status" value="1"/>
</dbReference>
<dbReference type="EMBL" id="CADEPI010000147">
    <property type="protein sequence ID" value="CAB3377609.1"/>
    <property type="molecule type" value="Genomic_DNA"/>
</dbReference>
<dbReference type="OrthoDB" id="10252926at2759"/>
<dbReference type="SUPFAM" id="SSF53474">
    <property type="entry name" value="alpha/beta-Hydrolases"/>
    <property type="match status" value="1"/>
</dbReference>
<dbReference type="Pfam" id="PF03357">
    <property type="entry name" value="Snf7"/>
    <property type="match status" value="1"/>
</dbReference>
<accession>A0A8S1DB51</accession>
<organism evidence="4 5">
    <name type="scientific">Cloeon dipterum</name>
    <dbReference type="NCBI Taxonomy" id="197152"/>
    <lineage>
        <taxon>Eukaryota</taxon>
        <taxon>Metazoa</taxon>
        <taxon>Ecdysozoa</taxon>
        <taxon>Arthropoda</taxon>
        <taxon>Hexapoda</taxon>
        <taxon>Insecta</taxon>
        <taxon>Pterygota</taxon>
        <taxon>Palaeoptera</taxon>
        <taxon>Ephemeroptera</taxon>
        <taxon>Pisciforma</taxon>
        <taxon>Baetidae</taxon>
        <taxon>Cloeon</taxon>
    </lineage>
</organism>
<gene>
    <name evidence="4" type="ORF">CLODIP_2_CD01355</name>
</gene>
<reference evidence="4 5" key="1">
    <citation type="submission" date="2020-04" db="EMBL/GenBank/DDBJ databases">
        <authorList>
            <person name="Alioto T."/>
            <person name="Alioto T."/>
            <person name="Gomez Garrido J."/>
        </authorList>
    </citation>
    <scope>NUCLEOTIDE SEQUENCE [LARGE SCALE GENOMIC DNA]</scope>
</reference>
<dbReference type="InterPro" id="IPR005024">
    <property type="entry name" value="Snf7_fam"/>
</dbReference>
<dbReference type="Proteomes" id="UP000494165">
    <property type="component" value="Unassembled WGS sequence"/>
</dbReference>
<sequence>MVILSLSSSAATRFHIMSGTRHRTCDKTVRDFPSRCIDNRLERTCTVRTHGRPVCHDHSIPISDLDFSTIELADSIPLVTVPAFNPRQPAFGLKLVGAMSGNVSVRHSSGKSKGGDRIKDLHINQLTQNLHLFTTSSTRRSLEYGSGTPAAAGLSKSLKLKQGDNSQQPLVIMLPWLMSQNKHIAKYANFYLKIGFEVLACRITPWQLLWPAKGSQVVANDLLHFLDANTRERPMLIHGFSVGGYLWGELLSLVQKDEARYTPMLSNIVGHIWDSAADMQDIPDGLPTAVFPRNMMLQTAFRKYVRYHMRTFYEGATQHYIRSSQMYHSSMVRAPALFLVSKRDPIGKPESNMKVAENWQALGIDVRFKVWDDSHHVGHFQKYPDEYIAEVAAFLAKIVEEFAMEWLFGRRMTPEEMLRKNQRALNKAMRDLDREKARMEQQEKKIIMDIKKMAKEGQMDAVKIMAKDLVRTRRYVKKFMLMKANIQAVSLKVQTLRSQNAMAEAMKGVTKAMQNMNRQLNLPQIQKILQEFEKQSEIMDMKEEMMNDAIDDAMEDEGDEEESDAVVSQVLDELGLQLTDQLSGLPEAGGSLVAPKGKTAVPAAAGPVSDADADLQARLDNLRRE</sequence>